<evidence type="ECO:0000313" key="3">
    <source>
        <dbReference type="Proteomes" id="UP000314294"/>
    </source>
</evidence>
<evidence type="ECO:0000256" key="1">
    <source>
        <dbReference type="SAM" id="MobiDB-lite"/>
    </source>
</evidence>
<reference evidence="2 3" key="1">
    <citation type="submission" date="2019-03" db="EMBL/GenBank/DDBJ databases">
        <title>First draft genome of Liparis tanakae, snailfish: a comprehensive survey of snailfish specific genes.</title>
        <authorList>
            <person name="Kim W."/>
            <person name="Song I."/>
            <person name="Jeong J.-H."/>
            <person name="Kim D."/>
            <person name="Kim S."/>
            <person name="Ryu S."/>
            <person name="Song J.Y."/>
            <person name="Lee S.K."/>
        </authorList>
    </citation>
    <scope>NUCLEOTIDE SEQUENCE [LARGE SCALE GENOMIC DNA]</scope>
    <source>
        <tissue evidence="2">Muscle</tissue>
    </source>
</reference>
<feature type="region of interest" description="Disordered" evidence="1">
    <location>
        <begin position="66"/>
        <end position="99"/>
    </location>
</feature>
<gene>
    <name evidence="2" type="ORF">EYF80_014267</name>
</gene>
<dbReference type="EMBL" id="SRLO01000103">
    <property type="protein sequence ID" value="TNN75455.1"/>
    <property type="molecule type" value="Genomic_DNA"/>
</dbReference>
<feature type="compositionally biased region" description="Basic and acidic residues" evidence="1">
    <location>
        <begin position="17"/>
        <end position="26"/>
    </location>
</feature>
<protein>
    <submittedName>
        <fullName evidence="2">Uncharacterized protein</fullName>
    </submittedName>
</protein>
<organism evidence="2 3">
    <name type="scientific">Liparis tanakae</name>
    <name type="common">Tanaka's snailfish</name>
    <dbReference type="NCBI Taxonomy" id="230148"/>
    <lineage>
        <taxon>Eukaryota</taxon>
        <taxon>Metazoa</taxon>
        <taxon>Chordata</taxon>
        <taxon>Craniata</taxon>
        <taxon>Vertebrata</taxon>
        <taxon>Euteleostomi</taxon>
        <taxon>Actinopterygii</taxon>
        <taxon>Neopterygii</taxon>
        <taxon>Teleostei</taxon>
        <taxon>Neoteleostei</taxon>
        <taxon>Acanthomorphata</taxon>
        <taxon>Eupercaria</taxon>
        <taxon>Perciformes</taxon>
        <taxon>Cottioidei</taxon>
        <taxon>Cottales</taxon>
        <taxon>Liparidae</taxon>
        <taxon>Liparis</taxon>
    </lineage>
</organism>
<comment type="caution">
    <text evidence="2">The sequence shown here is derived from an EMBL/GenBank/DDBJ whole genome shotgun (WGS) entry which is preliminary data.</text>
</comment>
<evidence type="ECO:0000313" key="2">
    <source>
        <dbReference type="EMBL" id="TNN75455.1"/>
    </source>
</evidence>
<name>A0A4Z2ID62_9TELE</name>
<keyword evidence="3" id="KW-1185">Reference proteome</keyword>
<dbReference type="Proteomes" id="UP000314294">
    <property type="component" value="Unassembled WGS sequence"/>
</dbReference>
<accession>A0A4Z2ID62</accession>
<feature type="compositionally biased region" description="Basic and acidic residues" evidence="1">
    <location>
        <begin position="1"/>
        <end position="10"/>
    </location>
</feature>
<proteinExistence type="predicted"/>
<sequence>MTGRKGREGGGGEGGGGEEREGREGGGGEGGLSLRMVLNGDSSSSVVHSCSLSSLAVAEEGAWLQQQQQQQQSRKARPSGRHSSSSSAGVTAARQNSSSWERRCSTDMVCSGTPAAMYADTMLQMFSGTTQAPYTMASATTVQFIWLSRRICFLLLRTLDCSARRILRAVTREQPMVKRVGRQK</sequence>
<dbReference type="AlphaFoldDB" id="A0A4Z2ID62"/>
<feature type="region of interest" description="Disordered" evidence="1">
    <location>
        <begin position="1"/>
        <end position="37"/>
    </location>
</feature>